<reference evidence="8" key="1">
    <citation type="submission" date="2016-05" db="EMBL/GenBank/DDBJ databases">
        <authorList>
            <person name="Naeem Raeece"/>
        </authorList>
    </citation>
    <scope>NUCLEOTIDE SEQUENCE [LARGE SCALE GENOMIC DNA]</scope>
</reference>
<proteinExistence type="predicted"/>
<feature type="compositionally biased region" description="Basic and acidic residues" evidence="5">
    <location>
        <begin position="179"/>
        <end position="198"/>
    </location>
</feature>
<gene>
    <name evidence="7" type="ORF">POVWA1_002530</name>
</gene>
<dbReference type="InterPro" id="IPR051681">
    <property type="entry name" value="Ser/Thr_Kinases-Pseudokinases"/>
</dbReference>
<feature type="region of interest" description="Disordered" evidence="5">
    <location>
        <begin position="1"/>
        <end position="101"/>
    </location>
</feature>
<keyword evidence="1" id="KW-0808">Transferase</keyword>
<organism evidence="7 8">
    <name type="scientific">Plasmodium ovale wallikeri</name>
    <dbReference type="NCBI Taxonomy" id="864142"/>
    <lineage>
        <taxon>Eukaryota</taxon>
        <taxon>Sar</taxon>
        <taxon>Alveolata</taxon>
        <taxon>Apicomplexa</taxon>
        <taxon>Aconoidasida</taxon>
        <taxon>Haemosporida</taxon>
        <taxon>Plasmodiidae</taxon>
        <taxon>Plasmodium</taxon>
        <taxon>Plasmodium (Plasmodium)</taxon>
    </lineage>
</organism>
<evidence type="ECO:0000256" key="2">
    <source>
        <dbReference type="ARBA" id="ARBA00022741"/>
    </source>
</evidence>
<dbReference type="GO" id="GO:0005524">
    <property type="term" value="F:ATP binding"/>
    <property type="evidence" value="ECO:0007669"/>
    <property type="project" value="UniProtKB-KW"/>
</dbReference>
<dbReference type="PANTHER" id="PTHR44329">
    <property type="entry name" value="SERINE/THREONINE-PROTEIN KINASE TNNI3K-RELATED"/>
    <property type="match status" value="1"/>
</dbReference>
<feature type="compositionally biased region" description="Basic and acidic residues" evidence="5">
    <location>
        <begin position="81"/>
        <end position="101"/>
    </location>
</feature>
<dbReference type="GO" id="GO:0004674">
    <property type="term" value="F:protein serine/threonine kinase activity"/>
    <property type="evidence" value="ECO:0007669"/>
    <property type="project" value="TreeGrafter"/>
</dbReference>
<dbReference type="EMBL" id="FLRD01000004">
    <property type="protein sequence ID" value="SBT30587.1"/>
    <property type="molecule type" value="Genomic_DNA"/>
</dbReference>
<dbReference type="InterPro" id="IPR008271">
    <property type="entry name" value="Ser/Thr_kinase_AS"/>
</dbReference>
<evidence type="ECO:0000313" key="8">
    <source>
        <dbReference type="Proteomes" id="UP000078555"/>
    </source>
</evidence>
<sequence length="1075" mass="121911">MVKKQERINKDNVHIGEEGEKLISSRETKGEDTANSLKDLKQEQKKKEVSYVGASPGERTDTKKGVAEKKKKKTKKRLKDRTKGRQQEVEKKDKMEKGVAKEVQTEVEKEIAKEVQTEVEKEIAKEVQTEVKKEIAKEVQTEVEKEIAKEVQTEVEKEIAKEVQTEVKKEIAKEVQTEVEKEMANEVQREDKDGEGMDGKGANTRAEKETGGYPDYYHPSFSFEKEKKKKNSNVEMWNVHGSASTNIYFNNCSIESNAFSYKDSVDSTGQEGLKTGGNEQSGTVVHGDTFVCDDTFLTNGNRNDSSRNDSSRNDSSRSDSNRNDSNKRTYCNENVEGNRNKTMRNGNMDAHVCTYYPGTERIESINEERGKCAFEGDNIMKLHTKKEEKHRKVFLLKHEIFPSSTEVINSQGLNCTYLATTTEKKKMEKKKKEDYFTRDNELRNSHSATSVINQCNVEMQTFLNKDETNSGVMVKGKKADDGDTPKYSQWKGYDDTPLFNEMYPTPISNDSFSLTNKDSSNKNSQSHFDPSIISSSNKNKSEHFPTNNNGLLEYVILKEGNTHKYIFNHIGNTPYDSPFCEYNSFLLNCTQYDSNVLNNQCHQNKLSQHFCEKNYNKYVLKNNFCEYIYEQTKQAHSDMYNSVGGETVKQEISKMDGVSPNDSAFIGEMCQVKQPSSFPIKGKSSYDAEMAEVVRVTEAAAVAGVTEAAAVAGVTEAAEVAGVTEVAEAAEVAGATEAAEVAGVTEVAEAEGAIEAANAAAPAGEAEINAAIGTHPKREGVSIFFKDDRRFFNFDIPSRELIERKSIQIIELVSEGSFGTVYKAMWNDQIIAVKKFHTHMSLEGMRSIAREINTYRTVSHQFIVKYYGVCIDESFIGIALEYFSNGNIFDTLHNSQTNLSYEMRLNMCIQLADVTKYLHDEKKLIHRDLKTSNLLLDDEFNLKICDFGKTMKMRKDGKIVLEDNGGSPRYMAPECFIEDNTINEKSDVWGLACCFIEIFGNQIPFQHVKHKEDVVIEILVNKKKPNIPHWFHPEFIRMLERSFSRDPSERPSCEEFLKLFLKYLPQNRRKHQEGV</sequence>
<feature type="region of interest" description="Disordered" evidence="5">
    <location>
        <begin position="265"/>
        <end position="343"/>
    </location>
</feature>
<dbReference type="SMART" id="SM00220">
    <property type="entry name" value="S_TKc"/>
    <property type="match status" value="1"/>
</dbReference>
<evidence type="ECO:0000259" key="6">
    <source>
        <dbReference type="PROSITE" id="PS50011"/>
    </source>
</evidence>
<evidence type="ECO:0000313" key="7">
    <source>
        <dbReference type="EMBL" id="SBT30587.1"/>
    </source>
</evidence>
<keyword evidence="8" id="KW-1185">Reference proteome</keyword>
<dbReference type="PROSITE" id="PS00108">
    <property type="entry name" value="PROTEIN_KINASE_ST"/>
    <property type="match status" value="1"/>
</dbReference>
<dbReference type="Proteomes" id="UP000078555">
    <property type="component" value="Unassembled WGS sequence"/>
</dbReference>
<dbReference type="AlphaFoldDB" id="A0A1A8YGB6"/>
<feature type="region of interest" description="Disordered" evidence="5">
    <location>
        <begin position="510"/>
        <end position="544"/>
    </location>
</feature>
<dbReference type="SUPFAM" id="SSF56112">
    <property type="entry name" value="Protein kinase-like (PK-like)"/>
    <property type="match status" value="1"/>
</dbReference>
<dbReference type="PANTHER" id="PTHR44329:SF288">
    <property type="entry name" value="MITOGEN-ACTIVATED PROTEIN KINASE KINASE KINASE 20"/>
    <property type="match status" value="1"/>
</dbReference>
<feature type="compositionally biased region" description="Polar residues" evidence="5">
    <location>
        <begin position="510"/>
        <end position="528"/>
    </location>
</feature>
<protein>
    <submittedName>
        <fullName evidence="7">Protein kinase, putative</fullName>
    </submittedName>
</protein>
<name>A0A1A8YGB6_PLAOA</name>
<dbReference type="Gene3D" id="1.10.510.10">
    <property type="entry name" value="Transferase(Phosphotransferase) domain 1"/>
    <property type="match status" value="1"/>
</dbReference>
<feature type="compositionally biased region" description="Basic residues" evidence="5">
    <location>
        <begin position="69"/>
        <end position="80"/>
    </location>
</feature>
<dbReference type="Pfam" id="PF00069">
    <property type="entry name" value="Pkinase"/>
    <property type="match status" value="1"/>
</dbReference>
<keyword evidence="4" id="KW-0067">ATP-binding</keyword>
<feature type="compositionally biased region" description="Polar residues" evidence="5">
    <location>
        <begin position="328"/>
        <end position="337"/>
    </location>
</feature>
<feature type="domain" description="Protein kinase" evidence="6">
    <location>
        <begin position="807"/>
        <end position="1064"/>
    </location>
</feature>
<evidence type="ECO:0000256" key="1">
    <source>
        <dbReference type="ARBA" id="ARBA00022679"/>
    </source>
</evidence>
<feature type="compositionally biased region" description="Basic and acidic residues" evidence="5">
    <location>
        <begin position="1"/>
        <end position="49"/>
    </location>
</feature>
<evidence type="ECO:0000256" key="5">
    <source>
        <dbReference type="SAM" id="MobiDB-lite"/>
    </source>
</evidence>
<dbReference type="PROSITE" id="PS50011">
    <property type="entry name" value="PROTEIN_KINASE_DOM"/>
    <property type="match status" value="1"/>
</dbReference>
<feature type="region of interest" description="Disordered" evidence="5">
    <location>
        <begin position="179"/>
        <end position="213"/>
    </location>
</feature>
<keyword evidence="3 7" id="KW-0418">Kinase</keyword>
<keyword evidence="2" id="KW-0547">Nucleotide-binding</keyword>
<dbReference type="InterPro" id="IPR000719">
    <property type="entry name" value="Prot_kinase_dom"/>
</dbReference>
<feature type="compositionally biased region" description="Basic and acidic residues" evidence="5">
    <location>
        <begin position="58"/>
        <end position="68"/>
    </location>
</feature>
<evidence type="ECO:0000256" key="3">
    <source>
        <dbReference type="ARBA" id="ARBA00022777"/>
    </source>
</evidence>
<evidence type="ECO:0000256" key="4">
    <source>
        <dbReference type="ARBA" id="ARBA00022840"/>
    </source>
</evidence>
<feature type="compositionally biased region" description="Basic and acidic residues" evidence="5">
    <location>
        <begin position="304"/>
        <end position="327"/>
    </location>
</feature>
<dbReference type="InterPro" id="IPR011009">
    <property type="entry name" value="Kinase-like_dom_sf"/>
</dbReference>
<accession>A0A1A8YGB6</accession>